<keyword evidence="1" id="KW-1133">Transmembrane helix</keyword>
<dbReference type="KEGG" id="gms:SOIL9_27110"/>
<dbReference type="InterPro" id="IPR024163">
    <property type="entry name" value="Aerotolerance_reg_N"/>
</dbReference>
<dbReference type="Proteomes" id="UP000464178">
    <property type="component" value="Chromosome"/>
</dbReference>
<name>A0A6P2D1K5_9BACT</name>
<evidence type="ECO:0000256" key="1">
    <source>
        <dbReference type="SAM" id="Phobius"/>
    </source>
</evidence>
<feature type="domain" description="Aerotolerance regulator N-terminal" evidence="2">
    <location>
        <begin position="3"/>
        <end position="79"/>
    </location>
</feature>
<sequence length="588" mass="63259">MLPVFSTPLALLGLTALPALAAIYYLHARSRLHPVSSLLLWSDARVAPDGGRQIDRPRLPLVFWLELLVLALLALAAAGVHVPAPTGAGPLIVVLDDSFSMRAGAPDSPRKRAAEALLDDLRRVPRSSVRFVLAGDRPQILGEAVSHTSEIEQLLEGWTCQAPTARLDSAVALALELGGESARLLVLTDHAPDAPPKEGRVRWWALGSVTPNWAFVNASRTAGPRGDRLLIEVANLATDARSTTLRLEEVQPARELRRSELRAAAGETQRLVLELPEGAGTVRAVVDDNELEIDNSVSLLPTTRRSVTYGVQLADKELQSAFERALKATGTATTAKENAHLVFVDGTAAAPDVPDSWTVRVIRETEAEAFTGPFVLDRSHPLTDGLSLTGVVWGGGKGPLPGSPVVMAGNVPLLTDTESASGRHEIQLRVRTDLSTLTQSPAWPALVWNLVHWRSTFQPGLQRANVRVGEEAAWVLTSSPGSVDVTRPGGERSTVPVYARRATIRADRPGIYSLQAGAESVSFAANTLNRDESNLTQCVTGRWGDELNETTLRNDYRDVTAWFVLVALAIATLHVRLLARKPATGANP</sequence>
<gene>
    <name evidence="3" type="ORF">SOIL9_27110</name>
</gene>
<evidence type="ECO:0000259" key="2">
    <source>
        <dbReference type="Pfam" id="PF07584"/>
    </source>
</evidence>
<feature type="transmembrane region" description="Helical" evidence="1">
    <location>
        <begin position="559"/>
        <end position="579"/>
    </location>
</feature>
<evidence type="ECO:0000313" key="4">
    <source>
        <dbReference type="Proteomes" id="UP000464178"/>
    </source>
</evidence>
<keyword evidence="1" id="KW-0472">Membrane</keyword>
<keyword evidence="1" id="KW-0812">Transmembrane</keyword>
<feature type="transmembrane region" description="Helical" evidence="1">
    <location>
        <begin position="61"/>
        <end position="82"/>
    </location>
</feature>
<dbReference type="AlphaFoldDB" id="A0A6P2D1K5"/>
<protein>
    <recommendedName>
        <fullName evidence="2">Aerotolerance regulator N-terminal domain-containing protein</fullName>
    </recommendedName>
</protein>
<accession>A0A6P2D1K5</accession>
<dbReference type="Pfam" id="PF07584">
    <property type="entry name" value="BatA"/>
    <property type="match status" value="1"/>
</dbReference>
<organism evidence="3 4">
    <name type="scientific">Gemmata massiliana</name>
    <dbReference type="NCBI Taxonomy" id="1210884"/>
    <lineage>
        <taxon>Bacteria</taxon>
        <taxon>Pseudomonadati</taxon>
        <taxon>Planctomycetota</taxon>
        <taxon>Planctomycetia</taxon>
        <taxon>Gemmatales</taxon>
        <taxon>Gemmataceae</taxon>
        <taxon>Gemmata</taxon>
    </lineage>
</organism>
<keyword evidence="4" id="KW-1185">Reference proteome</keyword>
<feature type="transmembrane region" description="Helical" evidence="1">
    <location>
        <begin position="6"/>
        <end position="26"/>
    </location>
</feature>
<proteinExistence type="predicted"/>
<evidence type="ECO:0000313" key="3">
    <source>
        <dbReference type="EMBL" id="VTR95003.1"/>
    </source>
</evidence>
<dbReference type="RefSeq" id="WP_162669475.1">
    <property type="nucleotide sequence ID" value="NZ_LR593886.1"/>
</dbReference>
<dbReference type="EMBL" id="LR593886">
    <property type="protein sequence ID" value="VTR95003.1"/>
    <property type="molecule type" value="Genomic_DNA"/>
</dbReference>
<reference evidence="3 4" key="1">
    <citation type="submission" date="2019-05" db="EMBL/GenBank/DDBJ databases">
        <authorList>
            <consortium name="Science for Life Laboratories"/>
        </authorList>
    </citation>
    <scope>NUCLEOTIDE SEQUENCE [LARGE SCALE GENOMIC DNA]</scope>
    <source>
        <strain evidence="3">Soil9</strain>
    </source>
</reference>